<dbReference type="KEGG" id="emt:CPZ25_003600"/>
<proteinExistence type="predicted"/>
<sequence length="187" mass="21913">MEKNERAYPQFSMCGLNCGLCPMYHMRESGCPGCGGKGHRSCTIKKCGQEHDNIEFCFQCRDYPCDRYETVSPYDSFISYRHVLKDFQKAERDGLENYKIMLNEKIEILRYLLKNYNDGRRKTFYCTAVNLLELEDVNRVMTQIKEAIAPETPLKESAKQVVYLFQTMAEEKEISLKLKKKKAKKEK</sequence>
<protein>
    <submittedName>
        <fullName evidence="1">DUF3795 domain-containing protein</fullName>
    </submittedName>
</protein>
<reference evidence="1 2" key="1">
    <citation type="submission" date="2018-05" db="EMBL/GenBank/DDBJ databases">
        <title>Genome comparison of Eubacterium sp.</title>
        <authorList>
            <person name="Feng Y."/>
            <person name="Sanchez-Andrea I."/>
            <person name="Stams A.J.M."/>
            <person name="De Vos W.M."/>
        </authorList>
    </citation>
    <scope>NUCLEOTIDE SEQUENCE [LARGE SCALE GENOMIC DNA]</scope>
    <source>
        <strain evidence="1 2">YI</strain>
    </source>
</reference>
<gene>
    <name evidence="1" type="ORF">CPZ25_003600</name>
</gene>
<evidence type="ECO:0000313" key="1">
    <source>
        <dbReference type="EMBL" id="QCT70441.1"/>
    </source>
</evidence>
<dbReference type="RefSeq" id="WP_096919852.1">
    <property type="nucleotide sequence ID" value="NZ_CP029487.1"/>
</dbReference>
<keyword evidence="2" id="KW-1185">Reference proteome</keyword>
<dbReference type="InterPro" id="IPR024227">
    <property type="entry name" value="DUF3795"/>
</dbReference>
<accession>A0A4P9C6W9</accession>
<dbReference type="EMBL" id="CP029487">
    <property type="protein sequence ID" value="QCT70441.1"/>
    <property type="molecule type" value="Genomic_DNA"/>
</dbReference>
<dbReference type="Proteomes" id="UP000218387">
    <property type="component" value="Chromosome"/>
</dbReference>
<name>A0A4P9C6W9_EUBML</name>
<evidence type="ECO:0000313" key="2">
    <source>
        <dbReference type="Proteomes" id="UP000218387"/>
    </source>
</evidence>
<organism evidence="1 2">
    <name type="scientific">Eubacterium maltosivorans</name>
    <dbReference type="NCBI Taxonomy" id="2041044"/>
    <lineage>
        <taxon>Bacteria</taxon>
        <taxon>Bacillati</taxon>
        <taxon>Bacillota</taxon>
        <taxon>Clostridia</taxon>
        <taxon>Eubacteriales</taxon>
        <taxon>Eubacteriaceae</taxon>
        <taxon>Eubacterium</taxon>
    </lineage>
</organism>
<dbReference type="AlphaFoldDB" id="A0A4P9C6W9"/>
<dbReference type="Pfam" id="PF12675">
    <property type="entry name" value="DUF3795"/>
    <property type="match status" value="1"/>
</dbReference>